<organism evidence="1 2">
    <name type="scientific">Parabacteroides goldsteinii</name>
    <dbReference type="NCBI Taxonomy" id="328812"/>
    <lineage>
        <taxon>Bacteria</taxon>
        <taxon>Pseudomonadati</taxon>
        <taxon>Bacteroidota</taxon>
        <taxon>Bacteroidia</taxon>
        <taxon>Bacteroidales</taxon>
        <taxon>Tannerellaceae</taxon>
        <taxon>Parabacteroides</taxon>
    </lineage>
</organism>
<dbReference type="AlphaFoldDB" id="A0A0J6CGB7"/>
<reference evidence="1 2" key="1">
    <citation type="submission" date="2015-06" db="EMBL/GenBank/DDBJ databases">
        <title>Draft Genome Sequence of Parabacteroides goldsteinii with Putative Novel Metallo-Beta-Lactamases Isolated from a Blood Culture from a Human Patient.</title>
        <authorList>
            <person name="Krogh T.J."/>
            <person name="Agergaard C.N."/>
            <person name="Moller-Jensen J."/>
            <person name="Justesen U.S."/>
        </authorList>
    </citation>
    <scope>NUCLEOTIDE SEQUENCE [LARGE SCALE GENOMIC DNA]</scope>
    <source>
        <strain evidence="1 2">910340</strain>
    </source>
</reference>
<dbReference type="PATRIC" id="fig|328812.4.peg.4747"/>
<protein>
    <submittedName>
        <fullName evidence="1">Uncharacterized protein</fullName>
    </submittedName>
</protein>
<evidence type="ECO:0000313" key="2">
    <source>
        <dbReference type="Proteomes" id="UP000036166"/>
    </source>
</evidence>
<proteinExistence type="predicted"/>
<name>A0A0J6CGB7_9BACT</name>
<dbReference type="EMBL" id="LFJV01000067">
    <property type="protein sequence ID" value="KMM32255.1"/>
    <property type="molecule type" value="Genomic_DNA"/>
</dbReference>
<evidence type="ECO:0000313" key="1">
    <source>
        <dbReference type="EMBL" id="KMM32255.1"/>
    </source>
</evidence>
<comment type="caution">
    <text evidence="1">The sequence shown here is derived from an EMBL/GenBank/DDBJ whole genome shotgun (WGS) entry which is preliminary data.</text>
</comment>
<gene>
    <name evidence="1" type="ORF">ACM15_18440</name>
</gene>
<dbReference type="Proteomes" id="UP000036166">
    <property type="component" value="Unassembled WGS sequence"/>
</dbReference>
<sequence length="83" mass="10187">MKIAHKIVQVPEMKFLLRPFIHNVKRNNQNIHEIFQEKSHVYFRSLIRFCHKTISFAAYLPIYYWGRFVKKYQKRFDIIITSA</sequence>
<accession>A0A0J6CGB7</accession>